<sequence length="308" mass="32016">MGCGWSCALPPPLRGALSTPPCARATGRPVTSASRNPPCIGRYVYAGAGFPRAMAGPPWRWETTRMVRWIFGTPGGDTLSAPDEGGLVLGFGGNDRLHGGRGNDLLMGGDGDDLLRGEAGRFVTDDPATRQGGNDLLCGGIGNDTLQGEGGNDTLMGGAGADVLAGGFGRDMLAGGAGADRFVFGVVVNHDPQGPGFYQAAELDTGLGQAADLILDFTQGEDLIDLSAINFFQRRPPSDIAFDFLGTGAFTATPGHAELRYEIRGNTTVIQMDGTLLRNPDRIQPDGQPDGEIVLAGVHALTASDFIL</sequence>
<dbReference type="PANTHER" id="PTHR38340:SF1">
    <property type="entry name" value="S-LAYER PROTEIN"/>
    <property type="match status" value="1"/>
</dbReference>
<dbReference type="InterPro" id="IPR050557">
    <property type="entry name" value="RTX_toxin/Mannuronan_C5-epim"/>
</dbReference>
<evidence type="ECO:0000256" key="1">
    <source>
        <dbReference type="ARBA" id="ARBA00004613"/>
    </source>
</evidence>
<dbReference type="InterPro" id="IPR001343">
    <property type="entry name" value="Hemolysn_Ca-bd"/>
</dbReference>
<accession>A0ABS1D5Z2</accession>
<dbReference type="SUPFAM" id="SSF51120">
    <property type="entry name" value="beta-Roll"/>
    <property type="match status" value="2"/>
</dbReference>
<dbReference type="Pfam" id="PF00353">
    <property type="entry name" value="HemolysinCabind"/>
    <property type="match status" value="3"/>
</dbReference>
<gene>
    <name evidence="3" type="ORF">CKO45_26530</name>
</gene>
<evidence type="ECO:0000313" key="4">
    <source>
        <dbReference type="Proteomes" id="UP000697995"/>
    </source>
</evidence>
<reference evidence="3 4" key="1">
    <citation type="journal article" date="2020" name="Microorganisms">
        <title>Osmotic Adaptation and Compatible Solute Biosynthesis of Phototrophic Bacteria as Revealed from Genome Analyses.</title>
        <authorList>
            <person name="Imhoff J.F."/>
            <person name="Rahn T."/>
            <person name="Kunzel S."/>
            <person name="Keller A."/>
            <person name="Neulinger S.C."/>
        </authorList>
    </citation>
    <scope>NUCLEOTIDE SEQUENCE [LARGE SCALE GENOMIC DNA]</scope>
    <source>
        <strain evidence="3 4">DSM 15382</strain>
    </source>
</reference>
<comment type="caution">
    <text evidence="3">The sequence shown here is derived from an EMBL/GenBank/DDBJ whole genome shotgun (WGS) entry which is preliminary data.</text>
</comment>
<evidence type="ECO:0000313" key="3">
    <source>
        <dbReference type="EMBL" id="MBK1661760.1"/>
    </source>
</evidence>
<comment type="subcellular location">
    <subcellularLocation>
        <location evidence="1">Secreted</location>
    </subcellularLocation>
</comment>
<proteinExistence type="predicted"/>
<evidence type="ECO:0008006" key="5">
    <source>
        <dbReference type="Google" id="ProtNLM"/>
    </source>
</evidence>
<dbReference type="PRINTS" id="PR00313">
    <property type="entry name" value="CABNDNGRPT"/>
</dbReference>
<keyword evidence="4" id="KW-1185">Reference proteome</keyword>
<dbReference type="InterPro" id="IPR018511">
    <property type="entry name" value="Hemolysin-typ_Ca-bd_CS"/>
</dbReference>
<evidence type="ECO:0000256" key="2">
    <source>
        <dbReference type="ARBA" id="ARBA00022525"/>
    </source>
</evidence>
<dbReference type="Proteomes" id="UP000697995">
    <property type="component" value="Unassembled WGS sequence"/>
</dbReference>
<protein>
    <recommendedName>
        <fullName evidence="5">Calcium-binding protein</fullName>
    </recommendedName>
</protein>
<dbReference type="Gene3D" id="2.150.10.10">
    <property type="entry name" value="Serralysin-like metalloprotease, C-terminal"/>
    <property type="match status" value="2"/>
</dbReference>
<keyword evidence="2" id="KW-0964">Secreted</keyword>
<name>A0ABS1D5Z2_9PROT</name>
<dbReference type="InterPro" id="IPR011049">
    <property type="entry name" value="Serralysin-like_metalloprot_C"/>
</dbReference>
<dbReference type="PROSITE" id="PS00330">
    <property type="entry name" value="HEMOLYSIN_CALCIUM"/>
    <property type="match status" value="3"/>
</dbReference>
<dbReference type="EMBL" id="NRSG01000366">
    <property type="protein sequence ID" value="MBK1661760.1"/>
    <property type="molecule type" value="Genomic_DNA"/>
</dbReference>
<dbReference type="PANTHER" id="PTHR38340">
    <property type="entry name" value="S-LAYER PROTEIN"/>
    <property type="match status" value="1"/>
</dbReference>
<organism evidence="3 4">
    <name type="scientific">Paracraurococcus ruber</name>
    <dbReference type="NCBI Taxonomy" id="77675"/>
    <lineage>
        <taxon>Bacteria</taxon>
        <taxon>Pseudomonadati</taxon>
        <taxon>Pseudomonadota</taxon>
        <taxon>Alphaproteobacteria</taxon>
        <taxon>Acetobacterales</taxon>
        <taxon>Roseomonadaceae</taxon>
        <taxon>Paracraurococcus</taxon>
    </lineage>
</organism>